<dbReference type="EMBL" id="QJNS01000249">
    <property type="protein sequence ID" value="RYO81506.1"/>
    <property type="molecule type" value="Genomic_DNA"/>
</dbReference>
<dbReference type="PANTHER" id="PTHR39460:SF1">
    <property type="entry name" value="C6 TRANSCRIPTION FACTOR"/>
    <property type="match status" value="1"/>
</dbReference>
<organism evidence="2 3">
    <name type="scientific">Monosporascus cannonballus</name>
    <dbReference type="NCBI Taxonomy" id="155416"/>
    <lineage>
        <taxon>Eukaryota</taxon>
        <taxon>Fungi</taxon>
        <taxon>Dikarya</taxon>
        <taxon>Ascomycota</taxon>
        <taxon>Pezizomycotina</taxon>
        <taxon>Sordariomycetes</taxon>
        <taxon>Xylariomycetidae</taxon>
        <taxon>Xylariales</taxon>
        <taxon>Xylariales incertae sedis</taxon>
        <taxon>Monosporascus</taxon>
    </lineage>
</organism>
<proteinExistence type="predicted"/>
<evidence type="ECO:0000313" key="2">
    <source>
        <dbReference type="EMBL" id="RYO81506.1"/>
    </source>
</evidence>
<evidence type="ECO:0000313" key="3">
    <source>
        <dbReference type="Proteomes" id="UP000294003"/>
    </source>
</evidence>
<evidence type="ECO:0000259" key="1">
    <source>
        <dbReference type="Pfam" id="PF24855"/>
    </source>
</evidence>
<protein>
    <recommendedName>
        <fullName evidence="1">DUF7729 domain-containing protein</fullName>
    </recommendedName>
</protein>
<accession>A0ABY0H077</accession>
<name>A0ABY0H077_9PEZI</name>
<comment type="caution">
    <text evidence="2">The sequence shown here is derived from an EMBL/GenBank/DDBJ whole genome shotgun (WGS) entry which is preliminary data.</text>
</comment>
<keyword evidence="3" id="KW-1185">Reference proteome</keyword>
<dbReference type="PANTHER" id="PTHR39460">
    <property type="entry name" value="EXPRESSED PROTEIN"/>
    <property type="match status" value="1"/>
</dbReference>
<dbReference type="Proteomes" id="UP000294003">
    <property type="component" value="Unassembled WGS sequence"/>
</dbReference>
<gene>
    <name evidence="2" type="ORF">DL762_007083</name>
</gene>
<dbReference type="InterPro" id="IPR056146">
    <property type="entry name" value="DUF7729"/>
</dbReference>
<sequence length="364" mass="39710">MKFPATSPLPFQWARRCRQGWLGPAIPGVSPPVTHAPRMHPAMIFVFLSSLVSLTTAAISLDDPPRVAETLLVDTRLPVFVRGNWQIMSDEEHRHFLHIKQAERRADDEKVTSTIEITVGTAAATPSTPTVAPSPLPRPFDGALAANFSGVNDGACPNFINNFLSDSTFRECYPFSLLLQVLDESCKADSEFCSGYLDELANELISSGNCAWDYRQENSVVVQAYMGMRAYKTVYDATCLQDRDTDTSAYCFANAVTNLTTSSNVYLYYLPLNSTYPPRAEPSCNRCTRDTMAILQSDTSDRGSSIASTYEGAALRINEVCGPDFVNATLAPEAVSGAAIPMGRASAPVLLLLPLIMAVLQWLA</sequence>
<feature type="domain" description="DUF7729" evidence="1">
    <location>
        <begin position="135"/>
        <end position="329"/>
    </location>
</feature>
<dbReference type="Pfam" id="PF24855">
    <property type="entry name" value="DUF7729"/>
    <property type="match status" value="1"/>
</dbReference>
<reference evidence="2 3" key="1">
    <citation type="submission" date="2018-06" db="EMBL/GenBank/DDBJ databases">
        <title>Complete Genomes of Monosporascus.</title>
        <authorList>
            <person name="Robinson A.J."/>
            <person name="Natvig D.O."/>
        </authorList>
    </citation>
    <scope>NUCLEOTIDE SEQUENCE [LARGE SCALE GENOMIC DNA]</scope>
    <source>
        <strain evidence="2 3">CBS 609.92</strain>
    </source>
</reference>